<name>A0A4Q0U8L5_9BACT</name>
<sequence>MHTLSFFVSELFLPDPDSSIPTIIQLCLIGAVEYSSVVFCVLIDLWSGIRKSRRNGLKRTSRGFRRTVGKLSSYLTLMGMLSAIDVAIVLSCIFLHDHGVSTPPPFLWLTSMGTAGHILIETKSILENLEQGPRLRSLFKKMWQLYRKNRKDATF</sequence>
<evidence type="ECO:0000256" key="1">
    <source>
        <dbReference type="ARBA" id="ARBA00004141"/>
    </source>
</evidence>
<dbReference type="Proteomes" id="UP000711407">
    <property type="component" value="Unassembled WGS sequence"/>
</dbReference>
<comment type="subcellular location">
    <subcellularLocation>
        <location evidence="1">Membrane</location>
        <topology evidence="1">Multi-pass membrane protein</topology>
    </subcellularLocation>
</comment>
<evidence type="ECO:0000256" key="2">
    <source>
        <dbReference type="ARBA" id="ARBA00022692"/>
    </source>
</evidence>
<proteinExistence type="predicted"/>
<comment type="caution">
    <text evidence="5">The sequence shown here is derived from an EMBL/GenBank/DDBJ whole genome shotgun (WGS) entry which is preliminary data.</text>
</comment>
<organism evidence="5 6">
    <name type="scientific">Candidatus Amulumruptor caecigallinarius</name>
    <dbReference type="NCBI Taxonomy" id="2109911"/>
    <lineage>
        <taxon>Bacteria</taxon>
        <taxon>Pseudomonadati</taxon>
        <taxon>Bacteroidota</taxon>
        <taxon>Bacteroidia</taxon>
        <taxon>Bacteroidales</taxon>
        <taxon>Muribaculaceae</taxon>
        <taxon>Candidatus Amulumruptor</taxon>
    </lineage>
</organism>
<evidence type="ECO:0000313" key="6">
    <source>
        <dbReference type="Proteomes" id="UP000711407"/>
    </source>
</evidence>
<gene>
    <name evidence="5" type="ORF">K8V47_05905</name>
</gene>
<dbReference type="AlphaFoldDB" id="A0A4Q0U8L5"/>
<evidence type="ECO:0000256" key="4">
    <source>
        <dbReference type="ARBA" id="ARBA00023136"/>
    </source>
</evidence>
<protein>
    <submittedName>
        <fullName evidence="5">Phage holin family protein</fullName>
    </submittedName>
</protein>
<evidence type="ECO:0000256" key="3">
    <source>
        <dbReference type="ARBA" id="ARBA00022989"/>
    </source>
</evidence>
<dbReference type="InterPro" id="IPR006480">
    <property type="entry name" value="Phage_holin_4_1"/>
</dbReference>
<dbReference type="EMBL" id="DYXT01000029">
    <property type="protein sequence ID" value="HJE39272.1"/>
    <property type="molecule type" value="Genomic_DNA"/>
</dbReference>
<keyword evidence="3" id="KW-1133">Transmembrane helix</keyword>
<reference evidence="5" key="1">
    <citation type="journal article" date="2021" name="PeerJ">
        <title>Extensive microbial diversity within the chicken gut microbiome revealed by metagenomics and culture.</title>
        <authorList>
            <person name="Gilroy R."/>
            <person name="Ravi A."/>
            <person name="Getino M."/>
            <person name="Pursley I."/>
            <person name="Horton D.L."/>
            <person name="Alikhan N.F."/>
            <person name="Baker D."/>
            <person name="Gharbi K."/>
            <person name="Hall N."/>
            <person name="Watson M."/>
            <person name="Adriaenssens E.M."/>
            <person name="Foster-Nyarko E."/>
            <person name="Jarju S."/>
            <person name="Secka A."/>
            <person name="Antonio M."/>
            <person name="Oren A."/>
            <person name="Chaudhuri R.R."/>
            <person name="La Ragione R."/>
            <person name="Hildebrand F."/>
            <person name="Pallen M.J."/>
        </authorList>
    </citation>
    <scope>NUCLEOTIDE SEQUENCE</scope>
    <source>
        <strain evidence="5">4100</strain>
    </source>
</reference>
<keyword evidence="4" id="KW-0472">Membrane</keyword>
<accession>A0A4Q0U8L5</accession>
<evidence type="ECO:0000313" key="5">
    <source>
        <dbReference type="EMBL" id="HJE39272.1"/>
    </source>
</evidence>
<keyword evidence="2" id="KW-0812">Transmembrane</keyword>
<reference evidence="5" key="2">
    <citation type="submission" date="2021-09" db="EMBL/GenBank/DDBJ databases">
        <authorList>
            <person name="Gilroy R."/>
        </authorList>
    </citation>
    <scope>NUCLEOTIDE SEQUENCE</scope>
    <source>
        <strain evidence="5">4100</strain>
    </source>
</reference>
<dbReference type="Pfam" id="PF05105">
    <property type="entry name" value="Phage_holin_4_1"/>
    <property type="match status" value="1"/>
</dbReference>